<dbReference type="EMBL" id="LAZR01000405">
    <property type="protein sequence ID" value="KKN70337.1"/>
    <property type="molecule type" value="Genomic_DNA"/>
</dbReference>
<name>A0A0F9T651_9ZZZZ</name>
<protein>
    <recommendedName>
        <fullName evidence="2">glutamate-5-semialdehyde dehydrogenase</fullName>
        <ecNumber evidence="2">1.2.1.41</ecNumber>
    </recommendedName>
</protein>
<dbReference type="GO" id="GO:0050661">
    <property type="term" value="F:NADP binding"/>
    <property type="evidence" value="ECO:0007669"/>
    <property type="project" value="InterPro"/>
</dbReference>
<dbReference type="HAMAP" id="MF_00412">
    <property type="entry name" value="ProA"/>
    <property type="match status" value="1"/>
</dbReference>
<proteinExistence type="inferred from homology"/>
<organism evidence="9">
    <name type="scientific">marine sediment metagenome</name>
    <dbReference type="NCBI Taxonomy" id="412755"/>
    <lineage>
        <taxon>unclassified sequences</taxon>
        <taxon>metagenomes</taxon>
        <taxon>ecological metagenomes</taxon>
    </lineage>
</organism>
<evidence type="ECO:0000256" key="3">
    <source>
        <dbReference type="ARBA" id="ARBA00022605"/>
    </source>
</evidence>
<comment type="pathway">
    <text evidence="1">Amino-acid biosynthesis; L-proline biosynthesis; L-glutamate 5-semialdehyde from L-glutamate: step 2/2.</text>
</comment>
<accession>A0A0F9T651</accession>
<feature type="domain" description="Aldehyde dehydrogenase" evidence="8">
    <location>
        <begin position="6"/>
        <end position="283"/>
    </location>
</feature>
<dbReference type="InterPro" id="IPR016163">
    <property type="entry name" value="Ald_DH_C"/>
</dbReference>
<gene>
    <name evidence="9" type="ORF">LCGC14_0432030</name>
</gene>
<sequence length="418" mass="44375">MDAETYVKQLATAARAAAAELALTRGAQRNDGLCSAAAAIRSAAADLQAANEKDLARKDEFALTDAMVDRLTLTDKRIEGMATALEQIAAQDDPVGKTISATNRPNGLRVEKRRVPIGVVGIIFESRPNVTADVAGLCLKSGNACILRGGKEAMHSNQAIATVVREALTAADLPADAAIMIDRTDHDIVTAMARAEGLIDLIIPRGGERLIRAVVEAATIPVIKHYAGNCHVYIHSAADLDMAESIVMNAKCQRPGVCNAAETLLVDAAVAEDFLPTICHKLTDAGVELRGCQRSRKLFKGMKAACEDDWRTEFLDLILAVKVVDSLSDAVTHINTFSSAHTEAIVTGDLAAADEFVARVDSSSVMVNASTRFSDGGEYGLGAEVGISTDKLHARGPMGAEDLTTYKWIVTGRGHVRT</sequence>
<keyword evidence="3" id="KW-0028">Amino-acid biosynthesis</keyword>
<comment type="caution">
    <text evidence="9">The sequence shown here is derived from an EMBL/GenBank/DDBJ whole genome shotgun (WGS) entry which is preliminary data.</text>
</comment>
<dbReference type="PROSITE" id="PS01223">
    <property type="entry name" value="PROA"/>
    <property type="match status" value="1"/>
</dbReference>
<evidence type="ECO:0000256" key="5">
    <source>
        <dbReference type="ARBA" id="ARBA00022857"/>
    </source>
</evidence>
<dbReference type="UniPathway" id="UPA00098">
    <property type="reaction ID" value="UER00360"/>
</dbReference>
<dbReference type="GO" id="GO:0004350">
    <property type="term" value="F:glutamate-5-semialdehyde dehydrogenase activity"/>
    <property type="evidence" value="ECO:0007669"/>
    <property type="project" value="UniProtKB-EC"/>
</dbReference>
<dbReference type="EC" id="1.2.1.41" evidence="2"/>
<dbReference type="NCBIfam" id="TIGR00407">
    <property type="entry name" value="proA"/>
    <property type="match status" value="1"/>
</dbReference>
<keyword evidence="5" id="KW-0521">NADP</keyword>
<evidence type="ECO:0000256" key="6">
    <source>
        <dbReference type="ARBA" id="ARBA00023002"/>
    </source>
</evidence>
<dbReference type="Gene3D" id="3.40.309.10">
    <property type="entry name" value="Aldehyde Dehydrogenase, Chain A, domain 2"/>
    <property type="match status" value="1"/>
</dbReference>
<dbReference type="InterPro" id="IPR015590">
    <property type="entry name" value="Aldehyde_DH_dom"/>
</dbReference>
<dbReference type="CDD" id="cd07079">
    <property type="entry name" value="ALDH_F18-19_ProA-GPR"/>
    <property type="match status" value="1"/>
</dbReference>
<evidence type="ECO:0000313" key="9">
    <source>
        <dbReference type="EMBL" id="KKN70337.1"/>
    </source>
</evidence>
<dbReference type="GO" id="GO:0055129">
    <property type="term" value="P:L-proline biosynthetic process"/>
    <property type="evidence" value="ECO:0007669"/>
    <property type="project" value="UniProtKB-UniPathway"/>
</dbReference>
<dbReference type="InterPro" id="IPR020593">
    <property type="entry name" value="G-glutamylP_reductase_CS"/>
</dbReference>
<evidence type="ECO:0000256" key="7">
    <source>
        <dbReference type="ARBA" id="ARBA00049024"/>
    </source>
</evidence>
<dbReference type="InterPro" id="IPR016161">
    <property type="entry name" value="Ald_DH/histidinol_DH"/>
</dbReference>
<dbReference type="InterPro" id="IPR000965">
    <property type="entry name" value="GPR_dom"/>
</dbReference>
<dbReference type="InterPro" id="IPR012134">
    <property type="entry name" value="Glu-5-SA_DH"/>
</dbReference>
<dbReference type="PANTHER" id="PTHR11063:SF8">
    <property type="entry name" value="DELTA-1-PYRROLINE-5-CARBOXYLATE SYNTHASE"/>
    <property type="match status" value="1"/>
</dbReference>
<dbReference type="PANTHER" id="PTHR11063">
    <property type="entry name" value="GLUTAMATE SEMIALDEHYDE DEHYDROGENASE"/>
    <property type="match status" value="1"/>
</dbReference>
<evidence type="ECO:0000256" key="4">
    <source>
        <dbReference type="ARBA" id="ARBA00022650"/>
    </source>
</evidence>
<dbReference type="PIRSF" id="PIRSF000151">
    <property type="entry name" value="GPR"/>
    <property type="match status" value="1"/>
</dbReference>
<dbReference type="Gene3D" id="3.40.605.10">
    <property type="entry name" value="Aldehyde Dehydrogenase, Chain A, domain 1"/>
    <property type="match status" value="1"/>
</dbReference>
<evidence type="ECO:0000259" key="8">
    <source>
        <dbReference type="Pfam" id="PF00171"/>
    </source>
</evidence>
<dbReference type="SUPFAM" id="SSF53720">
    <property type="entry name" value="ALDH-like"/>
    <property type="match status" value="1"/>
</dbReference>
<keyword evidence="4" id="KW-0641">Proline biosynthesis</keyword>
<comment type="catalytic activity">
    <reaction evidence="7">
        <text>L-glutamate 5-semialdehyde + phosphate + NADP(+) = L-glutamyl 5-phosphate + NADPH + H(+)</text>
        <dbReference type="Rhea" id="RHEA:19541"/>
        <dbReference type="ChEBI" id="CHEBI:15378"/>
        <dbReference type="ChEBI" id="CHEBI:43474"/>
        <dbReference type="ChEBI" id="CHEBI:57783"/>
        <dbReference type="ChEBI" id="CHEBI:58066"/>
        <dbReference type="ChEBI" id="CHEBI:58274"/>
        <dbReference type="ChEBI" id="CHEBI:58349"/>
        <dbReference type="EC" id="1.2.1.41"/>
    </reaction>
</comment>
<evidence type="ECO:0000256" key="2">
    <source>
        <dbReference type="ARBA" id="ARBA00013002"/>
    </source>
</evidence>
<dbReference type="AlphaFoldDB" id="A0A0F9T651"/>
<dbReference type="FunFam" id="3.40.309.10:FF:000006">
    <property type="entry name" value="Gamma-glutamyl phosphate reductase"/>
    <property type="match status" value="1"/>
</dbReference>
<keyword evidence="6" id="KW-0560">Oxidoreductase</keyword>
<dbReference type="Pfam" id="PF00171">
    <property type="entry name" value="Aldedh"/>
    <property type="match status" value="1"/>
</dbReference>
<evidence type="ECO:0000256" key="1">
    <source>
        <dbReference type="ARBA" id="ARBA00004985"/>
    </source>
</evidence>
<dbReference type="InterPro" id="IPR016162">
    <property type="entry name" value="Ald_DH_N"/>
</dbReference>
<dbReference type="NCBIfam" id="NF001221">
    <property type="entry name" value="PRK00197.1"/>
    <property type="match status" value="1"/>
</dbReference>
<reference evidence="9" key="1">
    <citation type="journal article" date="2015" name="Nature">
        <title>Complex archaea that bridge the gap between prokaryotes and eukaryotes.</title>
        <authorList>
            <person name="Spang A."/>
            <person name="Saw J.H."/>
            <person name="Jorgensen S.L."/>
            <person name="Zaremba-Niedzwiedzka K."/>
            <person name="Martijn J."/>
            <person name="Lind A.E."/>
            <person name="van Eijk R."/>
            <person name="Schleper C."/>
            <person name="Guy L."/>
            <person name="Ettema T.J."/>
        </authorList>
    </citation>
    <scope>NUCLEOTIDE SEQUENCE</scope>
</reference>